<name>A0A930UYV4_9ACTN</name>
<evidence type="ECO:0000313" key="2">
    <source>
        <dbReference type="EMBL" id="MBF4163413.1"/>
    </source>
</evidence>
<evidence type="ECO:0000256" key="1">
    <source>
        <dbReference type="SAM" id="MobiDB-lite"/>
    </source>
</evidence>
<proteinExistence type="predicted"/>
<gene>
    <name evidence="2" type="ORF">ISG29_17105</name>
</gene>
<dbReference type="EMBL" id="JADIVZ010000011">
    <property type="protein sequence ID" value="MBF4163413.1"/>
    <property type="molecule type" value="Genomic_DNA"/>
</dbReference>
<protein>
    <submittedName>
        <fullName evidence="2">Uncharacterized protein</fullName>
    </submittedName>
</protein>
<comment type="caution">
    <text evidence="2">The sequence shown here is derived from an EMBL/GenBank/DDBJ whole genome shotgun (WGS) entry which is preliminary data.</text>
</comment>
<feature type="region of interest" description="Disordered" evidence="1">
    <location>
        <begin position="29"/>
        <end position="61"/>
    </location>
</feature>
<evidence type="ECO:0000313" key="3">
    <source>
        <dbReference type="Proteomes" id="UP000656804"/>
    </source>
</evidence>
<organism evidence="2 3">
    <name type="scientific">Nocardioides acrostichi</name>
    <dbReference type="NCBI Taxonomy" id="2784339"/>
    <lineage>
        <taxon>Bacteria</taxon>
        <taxon>Bacillati</taxon>
        <taxon>Actinomycetota</taxon>
        <taxon>Actinomycetes</taxon>
        <taxon>Propionibacteriales</taxon>
        <taxon>Nocardioidaceae</taxon>
        <taxon>Nocardioides</taxon>
    </lineage>
</organism>
<dbReference type="AlphaFoldDB" id="A0A930UYV4"/>
<accession>A0A930UYV4</accession>
<feature type="region of interest" description="Disordered" evidence="1">
    <location>
        <begin position="222"/>
        <end position="256"/>
    </location>
</feature>
<dbReference type="Proteomes" id="UP000656804">
    <property type="component" value="Unassembled WGS sequence"/>
</dbReference>
<dbReference type="PROSITE" id="PS51257">
    <property type="entry name" value="PROKAR_LIPOPROTEIN"/>
    <property type="match status" value="1"/>
</dbReference>
<sequence>MSGQSRGRVGAVITGGALALSLTLAGCSGGGDEPGTDASASTSPSASESPSESASALPVPSRIDLTEQGSELALGETATVAYRPNQKKVGVLDIEVKDLRKTSFKESFAGWKLSAQVKKSAPYFVTATFKNVGDTDLGGLRPPLYVVDGDDTLVESTSFKGDFKPCGSAAFPKKFAQGDKVLRCLVYLVPDGGTLVAASFRPDQDYSPITWTGKVLALGVERDSGKASGKASGKGSGKGSGRGSGKGSGKGSKKGQ</sequence>
<feature type="compositionally biased region" description="Gly residues" evidence="1">
    <location>
        <begin position="232"/>
        <end position="250"/>
    </location>
</feature>
<keyword evidence="3" id="KW-1185">Reference proteome</keyword>
<feature type="compositionally biased region" description="Low complexity" evidence="1">
    <location>
        <begin position="38"/>
        <end position="61"/>
    </location>
</feature>
<dbReference type="RefSeq" id="WP_194504672.1">
    <property type="nucleotide sequence ID" value="NZ_JADIVZ010000011.1"/>
</dbReference>
<reference evidence="2" key="1">
    <citation type="submission" date="2020-11" db="EMBL/GenBank/DDBJ databases">
        <title>Nocardioides sp. CBS4Y-1, whole genome shotgun sequence.</title>
        <authorList>
            <person name="Tuo L."/>
        </authorList>
    </citation>
    <scope>NUCLEOTIDE SEQUENCE</scope>
    <source>
        <strain evidence="2">CBS4Y-1</strain>
    </source>
</reference>